<reference evidence="1" key="1">
    <citation type="submission" date="2021-05" db="EMBL/GenBank/DDBJ databases">
        <authorList>
            <person name="Scholz U."/>
            <person name="Mascher M."/>
            <person name="Fiebig A."/>
        </authorList>
    </citation>
    <scope>NUCLEOTIDE SEQUENCE [LARGE SCALE GENOMIC DNA]</scope>
</reference>
<dbReference type="EnsemblPlants" id="AVESA.00010b.r2.4CG1265160.1">
    <property type="protein sequence ID" value="AVESA.00010b.r2.4CG1265160.1.CDS.1"/>
    <property type="gene ID" value="AVESA.00010b.r2.4CG1265160"/>
</dbReference>
<protein>
    <submittedName>
        <fullName evidence="1">Uncharacterized protein</fullName>
    </submittedName>
</protein>
<proteinExistence type="predicted"/>
<evidence type="ECO:0000313" key="1">
    <source>
        <dbReference type="EnsemblPlants" id="AVESA.00010b.r2.4CG1265160.1.CDS.1"/>
    </source>
</evidence>
<accession>A0ACD5WQ92</accession>
<reference evidence="1" key="2">
    <citation type="submission" date="2025-09" db="UniProtKB">
        <authorList>
            <consortium name="EnsemblPlants"/>
        </authorList>
    </citation>
    <scope>IDENTIFICATION</scope>
</reference>
<organism evidence="1 2">
    <name type="scientific">Avena sativa</name>
    <name type="common">Oat</name>
    <dbReference type="NCBI Taxonomy" id="4498"/>
    <lineage>
        <taxon>Eukaryota</taxon>
        <taxon>Viridiplantae</taxon>
        <taxon>Streptophyta</taxon>
        <taxon>Embryophyta</taxon>
        <taxon>Tracheophyta</taxon>
        <taxon>Spermatophyta</taxon>
        <taxon>Magnoliopsida</taxon>
        <taxon>Liliopsida</taxon>
        <taxon>Poales</taxon>
        <taxon>Poaceae</taxon>
        <taxon>BOP clade</taxon>
        <taxon>Pooideae</taxon>
        <taxon>Poodae</taxon>
        <taxon>Poeae</taxon>
        <taxon>Poeae Chloroplast Group 1 (Aveneae type)</taxon>
        <taxon>Aveninae</taxon>
        <taxon>Avena</taxon>
    </lineage>
</organism>
<dbReference type="Proteomes" id="UP001732700">
    <property type="component" value="Chromosome 4C"/>
</dbReference>
<keyword evidence="2" id="KW-1185">Reference proteome</keyword>
<sequence>MNTCPDPGGGRDYRVVDPSSSSGNPRVNDIYCSELPAPWSNLESLFGHFWSSSSASPSRVGGESFGWWEGKVAGDPRSFAQVAASSAMKEGGGRFGGRGNFAPNRGRGRLVWNREDAQASSSVGPHGSGSGDCWEIAARESKQRRQEAALLVDVSGKNNSSGSPAVVSDSLCSNCKIKGHLAMLCPTARCERCKKLGHVSPVCQAVLPWECIPQMCAFQSPSMGFFYIPDSSTSKQNKERSSSVVISVIEGQATARELEMEFNIVFGDSWRCTARPIGPNQYIMRFPNPREVERAVYYGASMRLKTIDATVRLSTWTASVGAKAILQKAWVRISNIPLDKRNDSIVFYVGSLVGVSLDLDASTLHKPEFVRVLIGCRDVDLLPAKAEGCLGDNFYDFFFEIDKVVVGGPPKQSSKIPVGGNIAPSPKRARMYQSLTTTATATDEASGEQFFGSQTDSVRQHGVQDVEGKGLENEQISDDDSNMLGNELLIESMAREHEASAPMDSPVASNKWLVPCSLSHQAQDIHLSTTEWPSLPVITDVSVDASTPSKDLPSYTVQSPDSASMEEVVVIEDTERFSQRLQAEANVHVMEKVANVSKKRTLEGNEHFNSDPLIGNSFAALSDSDIVTRTSMMGVKIPDNDFSSINLLRELEHARNGLLEKNEPNIIHQQLFIENNTGVSTPLSMAWADSSDVDDSSFTLVESRKKKSAKRKPTVGIARPLTRSQKKKLENVGISTLHPGGNVRNRSKPHRYR</sequence>
<name>A0ACD5WQ92_AVESA</name>
<evidence type="ECO:0000313" key="2">
    <source>
        <dbReference type="Proteomes" id="UP001732700"/>
    </source>
</evidence>